<evidence type="ECO:0000256" key="1">
    <source>
        <dbReference type="SAM" id="MobiDB-lite"/>
    </source>
</evidence>
<protein>
    <submittedName>
        <fullName evidence="4">Uncharacterized protein</fullName>
    </submittedName>
</protein>
<dbReference type="Proteomes" id="UP001218218">
    <property type="component" value="Unassembled WGS sequence"/>
</dbReference>
<feature type="transmembrane region" description="Helical" evidence="2">
    <location>
        <begin position="112"/>
        <end position="140"/>
    </location>
</feature>
<accession>A0AAD7EHT8</accession>
<evidence type="ECO:0000256" key="2">
    <source>
        <dbReference type="SAM" id="Phobius"/>
    </source>
</evidence>
<feature type="transmembrane region" description="Helical" evidence="2">
    <location>
        <begin position="160"/>
        <end position="183"/>
    </location>
</feature>
<feature type="region of interest" description="Disordered" evidence="1">
    <location>
        <begin position="361"/>
        <end position="415"/>
    </location>
</feature>
<reference evidence="4" key="1">
    <citation type="submission" date="2023-03" db="EMBL/GenBank/DDBJ databases">
        <title>Massive genome expansion in bonnet fungi (Mycena s.s.) driven by repeated elements and novel gene families across ecological guilds.</title>
        <authorList>
            <consortium name="Lawrence Berkeley National Laboratory"/>
            <person name="Harder C.B."/>
            <person name="Miyauchi S."/>
            <person name="Viragh M."/>
            <person name="Kuo A."/>
            <person name="Thoen E."/>
            <person name="Andreopoulos B."/>
            <person name="Lu D."/>
            <person name="Skrede I."/>
            <person name="Drula E."/>
            <person name="Henrissat B."/>
            <person name="Morin E."/>
            <person name="Kohler A."/>
            <person name="Barry K."/>
            <person name="LaButti K."/>
            <person name="Morin E."/>
            <person name="Salamov A."/>
            <person name="Lipzen A."/>
            <person name="Mereny Z."/>
            <person name="Hegedus B."/>
            <person name="Baldrian P."/>
            <person name="Stursova M."/>
            <person name="Weitz H."/>
            <person name="Taylor A."/>
            <person name="Grigoriev I.V."/>
            <person name="Nagy L.G."/>
            <person name="Martin F."/>
            <person name="Kauserud H."/>
        </authorList>
    </citation>
    <scope>NUCLEOTIDE SEQUENCE</scope>
    <source>
        <strain evidence="4">CBHHK002</strain>
    </source>
</reference>
<feature type="chain" id="PRO_5041923279" evidence="3">
    <location>
        <begin position="19"/>
        <end position="415"/>
    </location>
</feature>
<feature type="transmembrane region" description="Helical" evidence="2">
    <location>
        <begin position="290"/>
        <end position="310"/>
    </location>
</feature>
<keyword evidence="2" id="KW-0812">Transmembrane</keyword>
<evidence type="ECO:0000256" key="3">
    <source>
        <dbReference type="SAM" id="SignalP"/>
    </source>
</evidence>
<dbReference type="EMBL" id="JARIHO010000042">
    <property type="protein sequence ID" value="KAJ7326487.1"/>
    <property type="molecule type" value="Genomic_DNA"/>
</dbReference>
<keyword evidence="2" id="KW-0472">Membrane</keyword>
<feature type="signal peptide" evidence="3">
    <location>
        <begin position="1"/>
        <end position="18"/>
    </location>
</feature>
<keyword evidence="2" id="KW-1133">Transmembrane helix</keyword>
<gene>
    <name evidence="4" type="ORF">DFH08DRAFT_340609</name>
</gene>
<evidence type="ECO:0000313" key="5">
    <source>
        <dbReference type="Proteomes" id="UP001218218"/>
    </source>
</evidence>
<dbReference type="AlphaFoldDB" id="A0AAD7EHT8"/>
<proteinExistence type="predicted"/>
<feature type="transmembrane region" description="Helical" evidence="2">
    <location>
        <begin position="212"/>
        <end position="236"/>
    </location>
</feature>
<name>A0AAD7EHT8_9AGAR</name>
<keyword evidence="5" id="KW-1185">Reference proteome</keyword>
<organism evidence="4 5">
    <name type="scientific">Mycena albidolilacea</name>
    <dbReference type="NCBI Taxonomy" id="1033008"/>
    <lineage>
        <taxon>Eukaryota</taxon>
        <taxon>Fungi</taxon>
        <taxon>Dikarya</taxon>
        <taxon>Basidiomycota</taxon>
        <taxon>Agaricomycotina</taxon>
        <taxon>Agaricomycetes</taxon>
        <taxon>Agaricomycetidae</taxon>
        <taxon>Agaricales</taxon>
        <taxon>Marasmiineae</taxon>
        <taxon>Mycenaceae</taxon>
        <taxon>Mycena</taxon>
    </lineage>
</organism>
<sequence>MFLLLTCVLSSLFLPAACQFDGDDGDSFHPDPLTAALFAIVCIFALLYGALAIWNFVALFTSRGHRSPYAFLLPTIAFSAWSNAAYIAWIILENIPALDANSFFGSDLPVLLIPSLGFVYGLFWDWAVVLQFLVIIAVLWNRETALRTVTDGKFGGHHPVLIALHATLATLTFIFGTACEAYGMDTNVKLTNIDFDFSDYHHRILVRQQLSYVFNTFAVLMVVDVAVTTTLLWRAWKKAEVSDKITNLMLYVLVPIYFVFGLLLVIFTILFSPSGLSNDADVSVWEGANLAYSILVTGVSITILFFILALSIKKQYWNSGGVEALKQQQYWGPQAQYVYAAPPQVPQAGYYVAGPQHHTPYGQPQMYADPNSPSTQHVQYAQPYESAPGSLAAPMQTGPGSYTPPHAQPLPEKTG</sequence>
<feature type="transmembrane region" description="Helical" evidence="2">
    <location>
        <begin position="69"/>
        <end position="92"/>
    </location>
</feature>
<feature type="transmembrane region" description="Helical" evidence="2">
    <location>
        <begin position="34"/>
        <end position="57"/>
    </location>
</feature>
<evidence type="ECO:0000313" key="4">
    <source>
        <dbReference type="EMBL" id="KAJ7326487.1"/>
    </source>
</evidence>
<keyword evidence="3" id="KW-0732">Signal</keyword>
<comment type="caution">
    <text evidence="4">The sequence shown here is derived from an EMBL/GenBank/DDBJ whole genome shotgun (WGS) entry which is preliminary data.</text>
</comment>
<feature type="transmembrane region" description="Helical" evidence="2">
    <location>
        <begin position="248"/>
        <end position="270"/>
    </location>
</feature>